<dbReference type="CDD" id="cd21107">
    <property type="entry name" value="RsiG"/>
    <property type="match status" value="1"/>
</dbReference>
<feature type="domain" description="RsiG-like" evidence="2">
    <location>
        <begin position="22"/>
        <end position="83"/>
    </location>
</feature>
<dbReference type="Pfam" id="PF22802">
    <property type="entry name" value="RsiG"/>
    <property type="match status" value="2"/>
</dbReference>
<reference evidence="3 4" key="1">
    <citation type="journal article" date="2019" name="Int. J. Syst. Evol. Microbiol.">
        <title>The Global Catalogue of Microorganisms (GCM) 10K type strain sequencing project: providing services to taxonomists for standard genome sequencing and annotation.</title>
        <authorList>
            <consortium name="The Broad Institute Genomics Platform"/>
            <consortium name="The Broad Institute Genome Sequencing Center for Infectious Disease"/>
            <person name="Wu L."/>
            <person name="Ma J."/>
        </authorList>
    </citation>
    <scope>NUCLEOTIDE SEQUENCE [LARGE SCALE GENOMIC DNA]</scope>
    <source>
        <strain evidence="3 4">JCM 13581</strain>
    </source>
</reference>
<evidence type="ECO:0000259" key="2">
    <source>
        <dbReference type="Pfam" id="PF22802"/>
    </source>
</evidence>
<name>A0ABN2PV10_9ACTN</name>
<gene>
    <name evidence="3" type="ORF">GCM10009716_45330</name>
</gene>
<evidence type="ECO:0000256" key="1">
    <source>
        <dbReference type="SAM" id="MobiDB-lite"/>
    </source>
</evidence>
<sequence>MMTSDTGPRGTVPSASGTGEVPEGLRRLGLAQLRARYRTAQREEADLSYVRRLLQGRVDILRAEQRRRSGPETGVLASLPQILADGPARQRSARHVRLGTPAGEEYRRLVEEMLAEISLSDLSTLTDHELRAALARLTACEAEVSRRRRAVHRTADSCGAEITRRYREGEAQVDDLLT</sequence>
<dbReference type="Proteomes" id="UP001501303">
    <property type="component" value="Unassembled WGS sequence"/>
</dbReference>
<dbReference type="EMBL" id="BAAAMJ010000070">
    <property type="protein sequence ID" value="GAA1933029.1"/>
    <property type="molecule type" value="Genomic_DNA"/>
</dbReference>
<protein>
    <submittedName>
        <fullName evidence="3">Aerial mycelium formation protein</fullName>
    </submittedName>
</protein>
<dbReference type="RefSeq" id="WP_425581400.1">
    <property type="nucleotide sequence ID" value="NZ_BAAAMJ010000070.1"/>
</dbReference>
<keyword evidence="4" id="KW-1185">Reference proteome</keyword>
<evidence type="ECO:0000313" key="3">
    <source>
        <dbReference type="EMBL" id="GAA1933029.1"/>
    </source>
</evidence>
<feature type="domain" description="RsiG-like" evidence="2">
    <location>
        <begin position="119"/>
        <end position="176"/>
    </location>
</feature>
<evidence type="ECO:0000313" key="4">
    <source>
        <dbReference type="Proteomes" id="UP001501303"/>
    </source>
</evidence>
<accession>A0ABN2PV10</accession>
<organism evidence="3 4">
    <name type="scientific">Streptomyces sodiiphilus</name>
    <dbReference type="NCBI Taxonomy" id="226217"/>
    <lineage>
        <taxon>Bacteria</taxon>
        <taxon>Bacillati</taxon>
        <taxon>Actinomycetota</taxon>
        <taxon>Actinomycetes</taxon>
        <taxon>Kitasatosporales</taxon>
        <taxon>Streptomycetaceae</taxon>
        <taxon>Streptomyces</taxon>
    </lineage>
</organism>
<comment type="caution">
    <text evidence="3">The sequence shown here is derived from an EMBL/GenBank/DDBJ whole genome shotgun (WGS) entry which is preliminary data.</text>
</comment>
<proteinExistence type="predicted"/>
<dbReference type="InterPro" id="IPR049575">
    <property type="entry name" value="RsiG-like"/>
</dbReference>
<feature type="region of interest" description="Disordered" evidence="1">
    <location>
        <begin position="1"/>
        <end position="23"/>
    </location>
</feature>
<dbReference type="InterPro" id="IPR055209">
    <property type="entry name" value="RsiG-like_dom"/>
</dbReference>